<evidence type="ECO:0000313" key="1">
    <source>
        <dbReference type="EMBL" id="KAG0455951.1"/>
    </source>
</evidence>
<gene>
    <name evidence="1" type="ORF">HPP92_023739</name>
</gene>
<dbReference type="AlphaFoldDB" id="A0A835UE19"/>
<sequence length="76" mass="8353">MEVEVLEVLHMEVVKVVVAVRCKEVEMNGTGEVANAMEGEGVKGSDKWVEEVNWVVVVENIEEGEEMGTMGEGNMD</sequence>
<dbReference type="Proteomes" id="UP000639772">
    <property type="component" value="Chromosome 13"/>
</dbReference>
<organism evidence="1 2">
    <name type="scientific">Vanilla planifolia</name>
    <name type="common">Vanilla</name>
    <dbReference type="NCBI Taxonomy" id="51239"/>
    <lineage>
        <taxon>Eukaryota</taxon>
        <taxon>Viridiplantae</taxon>
        <taxon>Streptophyta</taxon>
        <taxon>Embryophyta</taxon>
        <taxon>Tracheophyta</taxon>
        <taxon>Spermatophyta</taxon>
        <taxon>Magnoliopsida</taxon>
        <taxon>Liliopsida</taxon>
        <taxon>Asparagales</taxon>
        <taxon>Orchidaceae</taxon>
        <taxon>Vanilloideae</taxon>
        <taxon>Vanilleae</taxon>
        <taxon>Vanilla</taxon>
    </lineage>
</organism>
<name>A0A835UE19_VANPL</name>
<accession>A0A835UE19</accession>
<dbReference type="EMBL" id="JADCNM010000013">
    <property type="protein sequence ID" value="KAG0455951.1"/>
    <property type="molecule type" value="Genomic_DNA"/>
</dbReference>
<protein>
    <submittedName>
        <fullName evidence="1">Uncharacterized protein</fullName>
    </submittedName>
</protein>
<comment type="caution">
    <text evidence="1">The sequence shown here is derived from an EMBL/GenBank/DDBJ whole genome shotgun (WGS) entry which is preliminary data.</text>
</comment>
<reference evidence="1 2" key="1">
    <citation type="journal article" date="2020" name="Nat. Food">
        <title>A phased Vanilla planifolia genome enables genetic improvement of flavour and production.</title>
        <authorList>
            <person name="Hasing T."/>
            <person name="Tang H."/>
            <person name="Brym M."/>
            <person name="Khazi F."/>
            <person name="Huang T."/>
            <person name="Chambers A.H."/>
        </authorList>
    </citation>
    <scope>NUCLEOTIDE SEQUENCE [LARGE SCALE GENOMIC DNA]</scope>
    <source>
        <tissue evidence="1">Leaf</tissue>
    </source>
</reference>
<evidence type="ECO:0000313" key="2">
    <source>
        <dbReference type="Proteomes" id="UP000639772"/>
    </source>
</evidence>
<proteinExistence type="predicted"/>